<organism evidence="1">
    <name type="scientific">viral metagenome</name>
    <dbReference type="NCBI Taxonomy" id="1070528"/>
    <lineage>
        <taxon>unclassified sequences</taxon>
        <taxon>metagenomes</taxon>
        <taxon>organismal metagenomes</taxon>
    </lineage>
</organism>
<gene>
    <name evidence="1" type="ORF">MM415B04917_0005</name>
</gene>
<name>A0A6M3LNG8_9ZZZZ</name>
<dbReference type="EMBL" id="MT143374">
    <property type="protein sequence ID" value="QJA96143.1"/>
    <property type="molecule type" value="Genomic_DNA"/>
</dbReference>
<reference evidence="1" key="1">
    <citation type="submission" date="2020-03" db="EMBL/GenBank/DDBJ databases">
        <title>The deep terrestrial virosphere.</title>
        <authorList>
            <person name="Holmfeldt K."/>
            <person name="Nilsson E."/>
            <person name="Simone D."/>
            <person name="Lopez-Fernandez M."/>
            <person name="Wu X."/>
            <person name="de Brujin I."/>
            <person name="Lundin D."/>
            <person name="Andersson A."/>
            <person name="Bertilsson S."/>
            <person name="Dopson M."/>
        </authorList>
    </citation>
    <scope>NUCLEOTIDE SEQUENCE</scope>
    <source>
        <strain evidence="1">MM415B04917</strain>
    </source>
</reference>
<protein>
    <submittedName>
        <fullName evidence="1">Uncharacterized protein</fullName>
    </submittedName>
</protein>
<evidence type="ECO:0000313" key="1">
    <source>
        <dbReference type="EMBL" id="QJA96143.1"/>
    </source>
</evidence>
<dbReference type="AlphaFoldDB" id="A0A6M3LNG8"/>
<accession>A0A6M3LNG8</accession>
<sequence length="61" mass="7321">MDLTKQFFFNETVARKRLIYHHPLPLKRQRVLAKPEPNSPVHVWTKEEIRALLQSNTKLVR</sequence>
<proteinExistence type="predicted"/>